<protein>
    <submittedName>
        <fullName evidence="1">Uncharacterized protein</fullName>
    </submittedName>
</protein>
<sequence length="230" mass="26241">MMGQGYSQLPLNEGDIESEWILFRKTLIDAAAETCGLKRIGPASGQKKTAWWTEEISKIINKKKTAYRNWLQQQTSENWHNYKQIRDNAKKMVSEAKAKSWENFGHQMESNYHTATKVFWQTIRRLHKGGLKQTRSVKDANGELITREENILKRWKEYFTELYNPSSGHNNNANEKVSGGSNCITMDEVASAIKSLKSGKAAGIDEIRPEMLKTLNDDGIRCLTRICGIV</sequence>
<organism evidence="1 3">
    <name type="scientific">Rotaria sordida</name>
    <dbReference type="NCBI Taxonomy" id="392033"/>
    <lineage>
        <taxon>Eukaryota</taxon>
        <taxon>Metazoa</taxon>
        <taxon>Spiralia</taxon>
        <taxon>Gnathifera</taxon>
        <taxon>Rotifera</taxon>
        <taxon>Eurotatoria</taxon>
        <taxon>Bdelloidea</taxon>
        <taxon>Philodinida</taxon>
        <taxon>Philodinidae</taxon>
        <taxon>Rotaria</taxon>
    </lineage>
</organism>
<gene>
    <name evidence="2" type="ORF">JBS370_LOCUS35444</name>
    <name evidence="1" type="ORF">ZHD862_LOCUS37665</name>
</gene>
<dbReference type="PANTHER" id="PTHR47510">
    <property type="entry name" value="REVERSE TRANSCRIPTASE DOMAIN-CONTAINING PROTEIN"/>
    <property type="match status" value="1"/>
</dbReference>
<accession>A0A815TGJ8</accession>
<comment type="caution">
    <text evidence="1">The sequence shown here is derived from an EMBL/GenBank/DDBJ whole genome shotgun (WGS) entry which is preliminary data.</text>
</comment>
<reference evidence="1" key="1">
    <citation type="submission" date="2021-02" db="EMBL/GenBank/DDBJ databases">
        <authorList>
            <person name="Nowell W R."/>
        </authorList>
    </citation>
    <scope>NUCLEOTIDE SEQUENCE</scope>
</reference>
<dbReference type="EMBL" id="CAJOBD010012383">
    <property type="protein sequence ID" value="CAF4179678.1"/>
    <property type="molecule type" value="Genomic_DNA"/>
</dbReference>
<proteinExistence type="predicted"/>
<dbReference type="Proteomes" id="UP000663864">
    <property type="component" value="Unassembled WGS sequence"/>
</dbReference>
<evidence type="ECO:0000313" key="2">
    <source>
        <dbReference type="EMBL" id="CAF4179678.1"/>
    </source>
</evidence>
<dbReference type="EMBL" id="CAJNOT010007397">
    <property type="protein sequence ID" value="CAF1505717.1"/>
    <property type="molecule type" value="Genomic_DNA"/>
</dbReference>
<dbReference type="PANTHER" id="PTHR47510:SF3">
    <property type="entry name" value="ENDO_EXONUCLEASE_PHOSPHATASE DOMAIN-CONTAINING PROTEIN"/>
    <property type="match status" value="1"/>
</dbReference>
<dbReference type="AlphaFoldDB" id="A0A815TGJ8"/>
<evidence type="ECO:0000313" key="1">
    <source>
        <dbReference type="EMBL" id="CAF1505717.1"/>
    </source>
</evidence>
<evidence type="ECO:0000313" key="3">
    <source>
        <dbReference type="Proteomes" id="UP000663864"/>
    </source>
</evidence>
<name>A0A815TGJ8_9BILA</name>
<dbReference type="Proteomes" id="UP000663836">
    <property type="component" value="Unassembled WGS sequence"/>
</dbReference>